<dbReference type="GO" id="GO:0016301">
    <property type="term" value="F:kinase activity"/>
    <property type="evidence" value="ECO:0007669"/>
    <property type="project" value="UniProtKB-KW"/>
</dbReference>
<keyword evidence="1" id="KW-0675">Receptor</keyword>
<evidence type="ECO:0000313" key="1">
    <source>
        <dbReference type="EMBL" id="KAB2622431.1"/>
    </source>
</evidence>
<protein>
    <submittedName>
        <fullName evidence="1">LRR receptor-like serine/threonine-protein kinase</fullName>
    </submittedName>
</protein>
<sequence>MLNFRWNTRVVDKIVIGQIEALKMLKIEETARAVNATRDVLVADVKANNMPGCTPSNTDPRTTIST</sequence>
<accession>A0A5N5H8E7</accession>
<keyword evidence="1" id="KW-0808">Transferase</keyword>
<proteinExistence type="predicted"/>
<reference evidence="1 2" key="3">
    <citation type="submission" date="2019-11" db="EMBL/GenBank/DDBJ databases">
        <title>A de novo genome assembly of a pear dwarfing rootstock.</title>
        <authorList>
            <person name="Wang F."/>
            <person name="Wang J."/>
            <person name="Li S."/>
            <person name="Zhang Y."/>
            <person name="Fang M."/>
            <person name="Ma L."/>
            <person name="Zhao Y."/>
            <person name="Jiang S."/>
        </authorList>
    </citation>
    <scope>NUCLEOTIDE SEQUENCE [LARGE SCALE GENOMIC DNA]</scope>
    <source>
        <strain evidence="1">S2</strain>
        <tissue evidence="1">Leaf</tissue>
    </source>
</reference>
<dbReference type="EMBL" id="SMOL01000231">
    <property type="protein sequence ID" value="KAB2622431.1"/>
    <property type="molecule type" value="Genomic_DNA"/>
</dbReference>
<evidence type="ECO:0000313" key="2">
    <source>
        <dbReference type="Proteomes" id="UP000327157"/>
    </source>
</evidence>
<gene>
    <name evidence="1" type="ORF">D8674_024613</name>
</gene>
<organism evidence="1 2">
    <name type="scientific">Pyrus ussuriensis x Pyrus communis</name>
    <dbReference type="NCBI Taxonomy" id="2448454"/>
    <lineage>
        <taxon>Eukaryota</taxon>
        <taxon>Viridiplantae</taxon>
        <taxon>Streptophyta</taxon>
        <taxon>Embryophyta</taxon>
        <taxon>Tracheophyta</taxon>
        <taxon>Spermatophyta</taxon>
        <taxon>Magnoliopsida</taxon>
        <taxon>eudicotyledons</taxon>
        <taxon>Gunneridae</taxon>
        <taxon>Pentapetalae</taxon>
        <taxon>rosids</taxon>
        <taxon>fabids</taxon>
        <taxon>Rosales</taxon>
        <taxon>Rosaceae</taxon>
        <taxon>Amygdaloideae</taxon>
        <taxon>Maleae</taxon>
        <taxon>Pyrus</taxon>
    </lineage>
</organism>
<reference evidence="2" key="2">
    <citation type="submission" date="2019-10" db="EMBL/GenBank/DDBJ databases">
        <title>A de novo genome assembly of a pear dwarfing rootstock.</title>
        <authorList>
            <person name="Wang F."/>
            <person name="Wang J."/>
            <person name="Li S."/>
            <person name="Zhang Y."/>
            <person name="Fang M."/>
            <person name="Ma L."/>
            <person name="Zhao Y."/>
            <person name="Jiang S."/>
        </authorList>
    </citation>
    <scope>NUCLEOTIDE SEQUENCE [LARGE SCALE GENOMIC DNA]</scope>
</reference>
<keyword evidence="2" id="KW-1185">Reference proteome</keyword>
<comment type="caution">
    <text evidence="1">The sequence shown here is derived from an EMBL/GenBank/DDBJ whole genome shotgun (WGS) entry which is preliminary data.</text>
</comment>
<reference evidence="1 2" key="1">
    <citation type="submission" date="2019-09" db="EMBL/GenBank/DDBJ databases">
        <authorList>
            <person name="Ou C."/>
        </authorList>
    </citation>
    <scope>NUCLEOTIDE SEQUENCE [LARGE SCALE GENOMIC DNA]</scope>
    <source>
        <strain evidence="1">S2</strain>
        <tissue evidence="1">Leaf</tissue>
    </source>
</reference>
<keyword evidence="1" id="KW-0418">Kinase</keyword>
<name>A0A5N5H8E7_9ROSA</name>
<dbReference type="Proteomes" id="UP000327157">
    <property type="component" value="Chromosome 4"/>
</dbReference>
<dbReference type="AlphaFoldDB" id="A0A5N5H8E7"/>